<keyword evidence="5" id="KW-0800">Toxin</keyword>
<dbReference type="InterPro" id="IPR022907">
    <property type="entry name" value="VapC_family"/>
</dbReference>
<dbReference type="InterPro" id="IPR006226">
    <property type="entry name" value="Mtu_PIN"/>
</dbReference>
<comment type="similarity">
    <text evidence="5">Belongs to the PINc/VapC protein family.</text>
</comment>
<dbReference type="EC" id="3.1.-.-" evidence="5"/>
<feature type="binding site" evidence="5">
    <location>
        <position position="108"/>
    </location>
    <ligand>
        <name>Mg(2+)</name>
        <dbReference type="ChEBI" id="CHEBI:18420"/>
    </ligand>
</feature>
<dbReference type="GO" id="GO:0045926">
    <property type="term" value="P:negative regulation of growth"/>
    <property type="evidence" value="ECO:0007669"/>
    <property type="project" value="UniProtKB-ARBA"/>
</dbReference>
<dbReference type="GO" id="GO:0090729">
    <property type="term" value="F:toxin activity"/>
    <property type="evidence" value="ECO:0007669"/>
    <property type="project" value="UniProtKB-KW"/>
</dbReference>
<dbReference type="Pfam" id="PF01850">
    <property type="entry name" value="PIN"/>
    <property type="match status" value="1"/>
</dbReference>
<dbReference type="GO" id="GO:0016788">
    <property type="term" value="F:hydrolase activity, acting on ester bonds"/>
    <property type="evidence" value="ECO:0007669"/>
    <property type="project" value="InterPro"/>
</dbReference>
<evidence type="ECO:0000313" key="7">
    <source>
        <dbReference type="EMBL" id="CBX26748.1"/>
    </source>
</evidence>
<dbReference type="InterPro" id="IPR029060">
    <property type="entry name" value="PIN-like_dom_sf"/>
</dbReference>
<evidence type="ECO:0000256" key="2">
    <source>
        <dbReference type="ARBA" id="ARBA00022722"/>
    </source>
</evidence>
<feature type="domain" description="PIN" evidence="6">
    <location>
        <begin position="2"/>
        <end position="134"/>
    </location>
</feature>
<feature type="binding site" evidence="5">
    <location>
        <position position="5"/>
    </location>
    <ligand>
        <name>Mg(2+)</name>
        <dbReference type="ChEBI" id="CHEBI:18420"/>
    </ligand>
</feature>
<accession>E1Y854</accession>
<dbReference type="HAMAP" id="MF_00265">
    <property type="entry name" value="VapC_Nob1"/>
    <property type="match status" value="1"/>
</dbReference>
<dbReference type="GO" id="GO:0004540">
    <property type="term" value="F:RNA nuclease activity"/>
    <property type="evidence" value="ECO:0007669"/>
    <property type="project" value="InterPro"/>
</dbReference>
<gene>
    <name evidence="5" type="primary">vapC</name>
    <name evidence="7" type="ORF">N47_A07770</name>
</gene>
<evidence type="ECO:0000256" key="3">
    <source>
        <dbReference type="ARBA" id="ARBA00022723"/>
    </source>
</evidence>
<dbReference type="CDD" id="cd18678">
    <property type="entry name" value="PIN_MtVapC25_VapC33-like"/>
    <property type="match status" value="1"/>
</dbReference>
<evidence type="ECO:0000256" key="4">
    <source>
        <dbReference type="ARBA" id="ARBA00022801"/>
    </source>
</evidence>
<keyword evidence="3 5" id="KW-0479">Metal-binding</keyword>
<evidence type="ECO:0000256" key="1">
    <source>
        <dbReference type="ARBA" id="ARBA00022649"/>
    </source>
</evidence>
<keyword evidence="2 5" id="KW-0540">Nuclease</keyword>
<evidence type="ECO:0000259" key="6">
    <source>
        <dbReference type="Pfam" id="PF01850"/>
    </source>
</evidence>
<dbReference type="NCBIfam" id="TIGR00028">
    <property type="entry name" value="Mtu_PIN_fam"/>
    <property type="match status" value="1"/>
</dbReference>
<comment type="cofactor">
    <cofactor evidence="5">
        <name>Mg(2+)</name>
        <dbReference type="ChEBI" id="CHEBI:18420"/>
    </cofactor>
</comment>
<keyword evidence="5" id="KW-0460">Magnesium</keyword>
<dbReference type="GO" id="GO:0000287">
    <property type="term" value="F:magnesium ion binding"/>
    <property type="evidence" value="ECO:0007669"/>
    <property type="project" value="UniProtKB-UniRule"/>
</dbReference>
<dbReference type="InterPro" id="IPR002716">
    <property type="entry name" value="PIN_dom"/>
</dbReference>
<comment type="function">
    <text evidence="5">Toxic component of a toxin-antitoxin (TA) system. An RNase.</text>
</comment>
<dbReference type="Gene3D" id="3.40.50.1010">
    <property type="entry name" value="5'-nuclease"/>
    <property type="match status" value="1"/>
</dbReference>
<keyword evidence="1 5" id="KW-1277">Toxin-antitoxin system</keyword>
<evidence type="ECO:0000256" key="5">
    <source>
        <dbReference type="HAMAP-Rule" id="MF_00265"/>
    </source>
</evidence>
<organism evidence="7">
    <name type="scientific">uncultured Desulfobacterium sp</name>
    <dbReference type="NCBI Taxonomy" id="201089"/>
    <lineage>
        <taxon>Bacteria</taxon>
        <taxon>Pseudomonadati</taxon>
        <taxon>Thermodesulfobacteriota</taxon>
        <taxon>Desulfobacteria</taxon>
        <taxon>Desulfobacterales</taxon>
        <taxon>Desulfobacteriaceae</taxon>
        <taxon>Desulfobacterium</taxon>
        <taxon>environmental samples</taxon>
    </lineage>
</organism>
<keyword evidence="4 5" id="KW-0378">Hydrolase</keyword>
<dbReference type="EMBL" id="FR695864">
    <property type="protein sequence ID" value="CBX26748.1"/>
    <property type="molecule type" value="Genomic_DNA"/>
</dbReference>
<proteinExistence type="inferred from homology"/>
<reference evidence="7" key="1">
    <citation type="journal article" date="2011" name="Environ. Microbiol.">
        <title>Genomic insights into the metabolic potential of the polycyclic aromatic hydrocarbon degrading sulfate-reducing Deltaproteobacterium N47.</title>
        <authorList>
            <person name="Bergmann F."/>
            <person name="Selesi D."/>
            <person name="Weinmaier T."/>
            <person name="Tischler P."/>
            <person name="Rattei T."/>
            <person name="Meckenstock R.U."/>
        </authorList>
    </citation>
    <scope>NUCLEOTIDE SEQUENCE</scope>
</reference>
<protein>
    <recommendedName>
        <fullName evidence="5">Ribonuclease VapC</fullName>
        <shortName evidence="5">RNase VapC</shortName>
        <ecNumber evidence="5">3.1.-.-</ecNumber>
    </recommendedName>
    <alternativeName>
        <fullName evidence="5">Toxin VapC</fullName>
    </alternativeName>
</protein>
<name>E1Y854_9BACT</name>
<dbReference type="SUPFAM" id="SSF88723">
    <property type="entry name" value="PIN domain-like"/>
    <property type="match status" value="1"/>
</dbReference>
<sequence>MILVDANILLYAEDSLSPLHQQARLWWDDQLSKSEPVCLCWPVLSAFIRIGTNPRVFEHPLPLEQALTRVQSWLDQPCTRVIQPTEQHWAVFMMMLKGGQAVANLVTDAHLAALAIENGCDLASTDSDFSRFPKLKWINPLSL</sequence>
<dbReference type="AlphaFoldDB" id="E1Y854"/>